<protein>
    <submittedName>
        <fullName evidence="1">Uncharacterized protein</fullName>
    </submittedName>
</protein>
<keyword evidence="2" id="KW-1185">Reference proteome</keyword>
<accession>A0A7D5R458</accession>
<name>A0A7D5R458_9ARCH</name>
<dbReference type="Proteomes" id="UP000509441">
    <property type="component" value="Chromosome"/>
</dbReference>
<dbReference type="EMBL" id="CP026994">
    <property type="protein sequence ID" value="QLH05218.1"/>
    <property type="molecule type" value="Genomic_DNA"/>
</dbReference>
<organism evidence="1 2">
    <name type="scientific">Nitrosopumilus oxyclinae</name>
    <dbReference type="NCBI Taxonomy" id="1959104"/>
    <lineage>
        <taxon>Archaea</taxon>
        <taxon>Nitrososphaerota</taxon>
        <taxon>Nitrososphaeria</taxon>
        <taxon>Nitrosopumilales</taxon>
        <taxon>Nitrosopumilaceae</taxon>
        <taxon>Nitrosopumilus</taxon>
    </lineage>
</organism>
<dbReference type="KEGG" id="nox:C5F49_07710"/>
<dbReference type="AlphaFoldDB" id="A0A7D5R458"/>
<proteinExistence type="predicted"/>
<gene>
    <name evidence="1" type="ORF">C5F49_07710</name>
</gene>
<sequence>MFKVILCSFLILLLIPFSQAFSAEVTDTPSTLTVILNEENIHVYRDSAGYTVVVGIAENNNSQTAIENVRIQVKFFDEFDPSPLEVVTGNTTLDVIAKNGKSTFSISSKTANPEITDASISLVGFDPSPQKFSGLTVYSTDVFLDTSFRFSGVLQNGGAPSNDTNVYLAFYDGFEPPRILSVSTIELGNVPLNTDVSFELNEEINSRAIGFFLFAESSVFISDWVDIQIPKSQIPDKLITISNVSVEDTNGNNLSELSVGSQVNIKSETQIEFAADKESNETAYTYYVQVKESGKLPYVEYIGSYDGRFIGTGQETQVIDWIPEKPGLYFIETFVWDRNNIPIAEQGPFILIIVN</sequence>
<dbReference type="OrthoDB" id="11121at2157"/>
<evidence type="ECO:0000313" key="1">
    <source>
        <dbReference type="EMBL" id="QLH05218.1"/>
    </source>
</evidence>
<evidence type="ECO:0000313" key="2">
    <source>
        <dbReference type="Proteomes" id="UP000509441"/>
    </source>
</evidence>
<reference evidence="1 2" key="1">
    <citation type="submission" date="2018-02" db="EMBL/GenBank/DDBJ databases">
        <title>Complete genome of Nitrosopumilus oxyclinae HCE1.</title>
        <authorList>
            <person name="Qin W."/>
            <person name="Zheng Y."/>
            <person name="Stahl D.A."/>
        </authorList>
    </citation>
    <scope>NUCLEOTIDE SEQUENCE [LARGE SCALE GENOMIC DNA]</scope>
    <source>
        <strain evidence="1 2">HCE1</strain>
    </source>
</reference>